<feature type="transmembrane region" description="Helical" evidence="6">
    <location>
        <begin position="340"/>
        <end position="363"/>
    </location>
</feature>
<dbReference type="InterPro" id="IPR005495">
    <property type="entry name" value="LptG/LptF_permease"/>
</dbReference>
<evidence type="ECO:0000256" key="6">
    <source>
        <dbReference type="SAM" id="Phobius"/>
    </source>
</evidence>
<dbReference type="GO" id="GO:0043190">
    <property type="term" value="C:ATP-binding cassette (ABC) transporter complex"/>
    <property type="evidence" value="ECO:0007669"/>
    <property type="project" value="InterPro"/>
</dbReference>
<feature type="transmembrane region" description="Helical" evidence="6">
    <location>
        <begin position="20"/>
        <end position="38"/>
    </location>
</feature>
<comment type="subcellular location">
    <subcellularLocation>
        <location evidence="1">Cell membrane</location>
        <topology evidence="1">Multi-pass membrane protein</topology>
    </subcellularLocation>
</comment>
<comment type="caution">
    <text evidence="7">The sequence shown here is derived from an EMBL/GenBank/DDBJ whole genome shotgun (WGS) entry which is preliminary data.</text>
</comment>
<accession>A0A081RIZ3</accession>
<name>A0A081RIZ3_SPHCR</name>
<evidence type="ECO:0000256" key="4">
    <source>
        <dbReference type="ARBA" id="ARBA00022989"/>
    </source>
</evidence>
<evidence type="ECO:0000256" key="5">
    <source>
        <dbReference type="ARBA" id="ARBA00023136"/>
    </source>
</evidence>
<dbReference type="GO" id="GO:0055085">
    <property type="term" value="P:transmembrane transport"/>
    <property type="evidence" value="ECO:0007669"/>
    <property type="project" value="InterPro"/>
</dbReference>
<feature type="transmembrane region" description="Helical" evidence="6">
    <location>
        <begin position="108"/>
        <end position="126"/>
    </location>
</feature>
<evidence type="ECO:0000256" key="2">
    <source>
        <dbReference type="ARBA" id="ARBA00022475"/>
    </source>
</evidence>
<keyword evidence="4 6" id="KW-1133">Transmembrane helix</keyword>
<dbReference type="AlphaFoldDB" id="A0A081RIZ3"/>
<reference evidence="7 8" key="1">
    <citation type="submission" date="2014-02" db="EMBL/GenBank/DDBJ databases">
        <title>Whole genome sequence of Sphingobium chlorophenolicum NBRC 16172.</title>
        <authorList>
            <person name="Gan H.M."/>
            <person name="Gan H.Y."/>
            <person name="Chew T.H."/>
            <person name="Savka M.A."/>
        </authorList>
    </citation>
    <scope>NUCLEOTIDE SEQUENCE [LARGE SCALE GENOMIC DNA]</scope>
    <source>
        <strain evidence="7 8">NBRC 16172</strain>
    </source>
</reference>
<evidence type="ECO:0000313" key="7">
    <source>
        <dbReference type="EMBL" id="KEQ55166.1"/>
    </source>
</evidence>
<gene>
    <name evidence="7" type="ORF">BV95_00329</name>
</gene>
<feature type="transmembrane region" description="Helical" evidence="6">
    <location>
        <begin position="69"/>
        <end position="87"/>
    </location>
</feature>
<keyword evidence="5 6" id="KW-0472">Membrane</keyword>
<dbReference type="PANTHER" id="PTHR33529">
    <property type="entry name" value="SLR0882 PROTEIN-RELATED"/>
    <property type="match status" value="1"/>
</dbReference>
<feature type="transmembrane region" description="Helical" evidence="6">
    <location>
        <begin position="285"/>
        <end position="304"/>
    </location>
</feature>
<feature type="transmembrane region" description="Helical" evidence="6">
    <location>
        <begin position="311"/>
        <end position="328"/>
    </location>
</feature>
<dbReference type="PANTHER" id="PTHR33529:SF2">
    <property type="entry name" value="LIPOPOLYSACCHARIDE EXPORT SYSTEM PERMEASE PROTEIN LPTG"/>
    <property type="match status" value="1"/>
</dbReference>
<dbReference type="PATRIC" id="fig|46429.4.peg.326"/>
<organism evidence="7 8">
    <name type="scientific">Sphingobium chlorophenolicum</name>
    <dbReference type="NCBI Taxonomy" id="46429"/>
    <lineage>
        <taxon>Bacteria</taxon>
        <taxon>Pseudomonadati</taxon>
        <taxon>Pseudomonadota</taxon>
        <taxon>Alphaproteobacteria</taxon>
        <taxon>Sphingomonadales</taxon>
        <taxon>Sphingomonadaceae</taxon>
        <taxon>Sphingobium</taxon>
    </lineage>
</organism>
<dbReference type="RefSeq" id="WP_037446540.1">
    <property type="nucleotide sequence ID" value="NZ_JFHR01000002.1"/>
</dbReference>
<dbReference type="NCBIfam" id="TIGR04408">
    <property type="entry name" value="LptG_lptG"/>
    <property type="match status" value="1"/>
</dbReference>
<proteinExistence type="predicted"/>
<keyword evidence="2" id="KW-1003">Cell membrane</keyword>
<dbReference type="Pfam" id="PF03739">
    <property type="entry name" value="LptF_LptG"/>
    <property type="match status" value="1"/>
</dbReference>
<evidence type="ECO:0000313" key="8">
    <source>
        <dbReference type="Proteomes" id="UP000028411"/>
    </source>
</evidence>
<evidence type="ECO:0000256" key="3">
    <source>
        <dbReference type="ARBA" id="ARBA00022692"/>
    </source>
</evidence>
<dbReference type="eggNOG" id="COG0795">
    <property type="taxonomic scope" value="Bacteria"/>
</dbReference>
<dbReference type="OrthoDB" id="9798468at2"/>
<dbReference type="Proteomes" id="UP000028411">
    <property type="component" value="Unassembled WGS sequence"/>
</dbReference>
<keyword evidence="3 6" id="KW-0812">Transmembrane</keyword>
<dbReference type="EMBL" id="JFHR01000002">
    <property type="protein sequence ID" value="KEQ55166.1"/>
    <property type="molecule type" value="Genomic_DNA"/>
</dbReference>
<protein>
    <submittedName>
        <fullName evidence="7">Putative permease</fullName>
    </submittedName>
</protein>
<sequence>MHQFNFFPSRQISWYMARLFLTRTFAVLAMLVAVLQTLDLLGESGDILAYAGNGDAQLWHYVALRAPQIVARFLPFSVLLGTLIMLATLNQNSEIISMKAAGLSAHQILAPLLAAALGVAMISYAFNERIVARSTARLSAWQAVDYGPLPPETGVKASPWVRDGNNLVTAAIVAGRGTAVQLRKVEIFNRVNNMLTTIVQAPKGHYDPVAKSWVLEEARQFDVARGTERQVGTVRFGRDIRPDQFTLAKVDPDALTFSQLRAAIGDLRDAGRPTSELEGSLWHKLSGPLSALLMPILGSVAAFGLARSGQLFVRAVMGMALGFAYFVADNFSLAMGNLGAYPPFLAAWAPFLLFLLVGETVLFRTEE</sequence>
<dbReference type="GO" id="GO:0015920">
    <property type="term" value="P:lipopolysaccharide transport"/>
    <property type="evidence" value="ECO:0007669"/>
    <property type="project" value="TreeGrafter"/>
</dbReference>
<evidence type="ECO:0000256" key="1">
    <source>
        <dbReference type="ARBA" id="ARBA00004651"/>
    </source>
</evidence>
<dbReference type="InterPro" id="IPR030923">
    <property type="entry name" value="LptG"/>
</dbReference>